<gene>
    <name evidence="2" type="ORF">g.3068</name>
</gene>
<evidence type="ECO:0000313" key="2">
    <source>
        <dbReference type="EMBL" id="JAS47460.1"/>
    </source>
</evidence>
<name>A0A1B6FB18_9HEMI</name>
<feature type="non-terminal residue" evidence="2">
    <location>
        <position position="1"/>
    </location>
</feature>
<feature type="compositionally biased region" description="Low complexity" evidence="1">
    <location>
        <begin position="88"/>
        <end position="97"/>
    </location>
</feature>
<reference evidence="2" key="1">
    <citation type="submission" date="2015-11" db="EMBL/GenBank/DDBJ databases">
        <title>De novo transcriptome assembly of four potential Pierce s Disease insect vectors from Arizona vineyards.</title>
        <authorList>
            <person name="Tassone E.E."/>
        </authorList>
    </citation>
    <scope>NUCLEOTIDE SEQUENCE</scope>
</reference>
<dbReference type="AlphaFoldDB" id="A0A1B6FB18"/>
<feature type="region of interest" description="Disordered" evidence="1">
    <location>
        <begin position="86"/>
        <end position="109"/>
    </location>
</feature>
<evidence type="ECO:0000256" key="1">
    <source>
        <dbReference type="SAM" id="MobiDB-lite"/>
    </source>
</evidence>
<feature type="compositionally biased region" description="Basic residues" evidence="1">
    <location>
        <begin position="50"/>
        <end position="63"/>
    </location>
</feature>
<proteinExistence type="predicted"/>
<feature type="region of interest" description="Disordered" evidence="1">
    <location>
        <begin position="40"/>
        <end position="72"/>
    </location>
</feature>
<organism evidence="2">
    <name type="scientific">Cuerna arida</name>
    <dbReference type="NCBI Taxonomy" id="1464854"/>
    <lineage>
        <taxon>Eukaryota</taxon>
        <taxon>Metazoa</taxon>
        <taxon>Ecdysozoa</taxon>
        <taxon>Arthropoda</taxon>
        <taxon>Hexapoda</taxon>
        <taxon>Insecta</taxon>
        <taxon>Pterygota</taxon>
        <taxon>Neoptera</taxon>
        <taxon>Paraneoptera</taxon>
        <taxon>Hemiptera</taxon>
        <taxon>Auchenorrhyncha</taxon>
        <taxon>Membracoidea</taxon>
        <taxon>Cicadellidae</taxon>
        <taxon>Cicadellinae</taxon>
        <taxon>Proconiini</taxon>
        <taxon>Cuerna</taxon>
    </lineage>
</organism>
<protein>
    <submittedName>
        <fullName evidence="2">Uncharacterized protein</fullName>
    </submittedName>
</protein>
<feature type="compositionally biased region" description="Polar residues" evidence="1">
    <location>
        <begin position="40"/>
        <end position="49"/>
    </location>
</feature>
<sequence length="109" mass="12016">QMLHVSNELELKNSFAVLEIPDTSEIKNTNMSTDVACQLNNNQSDSNKMTRPHTKKSKVKGSKKLLPSDNNLSTVTKVKLPSEKVFTSSDSKSSAISTQPQVGKIHFVK</sequence>
<dbReference type="EMBL" id="GECZ01022309">
    <property type="protein sequence ID" value="JAS47460.1"/>
    <property type="molecule type" value="Transcribed_RNA"/>
</dbReference>
<accession>A0A1B6FB18</accession>